<dbReference type="InterPro" id="IPR050659">
    <property type="entry name" value="Peptidase_M24B"/>
</dbReference>
<evidence type="ECO:0000256" key="1">
    <source>
        <dbReference type="SAM" id="MobiDB-lite"/>
    </source>
</evidence>
<evidence type="ECO:0000259" key="3">
    <source>
        <dbReference type="Pfam" id="PF01321"/>
    </source>
</evidence>
<dbReference type="SUPFAM" id="SSF55920">
    <property type="entry name" value="Creatinase/aminopeptidase"/>
    <property type="match status" value="1"/>
</dbReference>
<reference evidence="4 5" key="1">
    <citation type="submission" date="2023-04" db="EMBL/GenBank/DDBJ databases">
        <title>Streptomyces chengmaiensis sp. nov. isolated from the stem of mangrove plant in Hainan.</title>
        <authorList>
            <person name="Huang X."/>
            <person name="Zhou S."/>
            <person name="Chu X."/>
            <person name="Xie Y."/>
            <person name="Lin Y."/>
        </authorList>
    </citation>
    <scope>NUCLEOTIDE SEQUENCE [LARGE SCALE GENOMIC DNA]</scope>
    <source>
        <strain evidence="4 5">HNM0663</strain>
    </source>
</reference>
<evidence type="ECO:0000259" key="2">
    <source>
        <dbReference type="Pfam" id="PF00557"/>
    </source>
</evidence>
<organism evidence="4 5">
    <name type="scientific">Streptomyces chengmaiensis</name>
    <dbReference type="NCBI Taxonomy" id="3040919"/>
    <lineage>
        <taxon>Bacteria</taxon>
        <taxon>Bacillati</taxon>
        <taxon>Actinomycetota</taxon>
        <taxon>Actinomycetes</taxon>
        <taxon>Kitasatosporales</taxon>
        <taxon>Streptomycetaceae</taxon>
        <taxon>Streptomyces</taxon>
    </lineage>
</organism>
<sequence length="392" mass="41188">MSTDPAAPAAPADLSGSAGPAAPAPFTADEYRARMARAAESAAEAGLTGLLIAPGPDLVYLTGYRPPTDLERLTLLVLAAGRDPVLVVPALEAPDAHQAPGAAAFTVLDWTDGKDPYALTAPLLAPDGRFAVSDNTWALHLLGLQSRLPGSGYTALTDALPMLRAVKDAREVELLRAAGAAADEAYGEILKVRFAGRAESEVAADLAALLKHFGHSQVDFTIVGSGPNGANPHHEAGSRTIADGDMVVLDFGGLKHGYGSDTTRTVHVGEPSAEERRVHDVVREAQQAGFEAVRPGAACQDVDRAARQVIADAGYGEYFLHRTGHGIGVTTHEPPYLVEGEDRPLVPGMCFSIEPGIYLPGRFGVRIEDIVTVTEEGGRRLNTTGREMAIVE</sequence>
<gene>
    <name evidence="4" type="ORF">QCN29_20180</name>
</gene>
<dbReference type="PANTHER" id="PTHR46112:SF3">
    <property type="entry name" value="AMINOPEPTIDASE YPDF"/>
    <property type="match status" value="1"/>
</dbReference>
<dbReference type="PANTHER" id="PTHR46112">
    <property type="entry name" value="AMINOPEPTIDASE"/>
    <property type="match status" value="1"/>
</dbReference>
<feature type="region of interest" description="Disordered" evidence="1">
    <location>
        <begin position="1"/>
        <end position="25"/>
    </location>
</feature>
<dbReference type="Gene3D" id="3.90.230.10">
    <property type="entry name" value="Creatinase/methionine aminopeptidase superfamily"/>
    <property type="match status" value="1"/>
</dbReference>
<evidence type="ECO:0000313" key="4">
    <source>
        <dbReference type="EMBL" id="MDH2391067.1"/>
    </source>
</evidence>
<dbReference type="EC" id="3.4.11.9" evidence="4"/>
<dbReference type="Pfam" id="PF01321">
    <property type="entry name" value="Creatinase_N"/>
    <property type="match status" value="1"/>
</dbReference>
<dbReference type="InterPro" id="IPR029149">
    <property type="entry name" value="Creatin/AminoP/Spt16_N"/>
</dbReference>
<protein>
    <submittedName>
        <fullName evidence="4">Aminopeptidase P family protein</fullName>
        <ecNumber evidence="4">3.4.11.9</ecNumber>
    </submittedName>
</protein>
<name>A0ABT6HRY3_9ACTN</name>
<dbReference type="CDD" id="cd01092">
    <property type="entry name" value="APP-like"/>
    <property type="match status" value="1"/>
</dbReference>
<dbReference type="SUPFAM" id="SSF53092">
    <property type="entry name" value="Creatinase/prolidase N-terminal domain"/>
    <property type="match status" value="1"/>
</dbReference>
<keyword evidence="4" id="KW-0645">Protease</keyword>
<dbReference type="Pfam" id="PF00557">
    <property type="entry name" value="Peptidase_M24"/>
    <property type="match status" value="1"/>
</dbReference>
<dbReference type="InterPro" id="IPR000994">
    <property type="entry name" value="Pept_M24"/>
</dbReference>
<feature type="domain" description="Peptidase M24" evidence="2">
    <location>
        <begin position="173"/>
        <end position="375"/>
    </location>
</feature>
<evidence type="ECO:0000313" key="5">
    <source>
        <dbReference type="Proteomes" id="UP001223144"/>
    </source>
</evidence>
<comment type="caution">
    <text evidence="4">The sequence shown here is derived from an EMBL/GenBank/DDBJ whole genome shotgun (WGS) entry which is preliminary data.</text>
</comment>
<dbReference type="Proteomes" id="UP001223144">
    <property type="component" value="Unassembled WGS sequence"/>
</dbReference>
<keyword evidence="4" id="KW-0378">Hydrolase</keyword>
<accession>A0ABT6HRY3</accession>
<feature type="domain" description="Creatinase N-terminal" evidence="3">
    <location>
        <begin position="34"/>
        <end position="166"/>
    </location>
</feature>
<dbReference type="InterPro" id="IPR036005">
    <property type="entry name" value="Creatinase/aminopeptidase-like"/>
</dbReference>
<dbReference type="RefSeq" id="WP_279929783.1">
    <property type="nucleotide sequence ID" value="NZ_JARWBG010000023.1"/>
</dbReference>
<keyword evidence="4" id="KW-0031">Aminopeptidase</keyword>
<proteinExistence type="predicted"/>
<dbReference type="EMBL" id="JARWBG010000023">
    <property type="protein sequence ID" value="MDH2391067.1"/>
    <property type="molecule type" value="Genomic_DNA"/>
</dbReference>
<keyword evidence="5" id="KW-1185">Reference proteome</keyword>
<dbReference type="GO" id="GO:0004177">
    <property type="term" value="F:aminopeptidase activity"/>
    <property type="evidence" value="ECO:0007669"/>
    <property type="project" value="UniProtKB-KW"/>
</dbReference>
<dbReference type="InterPro" id="IPR000587">
    <property type="entry name" value="Creatinase_N"/>
</dbReference>
<dbReference type="Gene3D" id="3.40.350.10">
    <property type="entry name" value="Creatinase/prolidase N-terminal domain"/>
    <property type="match status" value="1"/>
</dbReference>